<comment type="cofactor">
    <cofactor evidence="1">
        <name>Zn(2+)</name>
        <dbReference type="ChEBI" id="CHEBI:29105"/>
    </cofactor>
</comment>
<dbReference type="InterPro" id="IPR003737">
    <property type="entry name" value="GlcNAc_PI_deacetylase-related"/>
</dbReference>
<accession>A0ABU0D0W1</accession>
<evidence type="ECO:0000313" key="2">
    <source>
        <dbReference type="EMBL" id="MDQ0342040.1"/>
    </source>
</evidence>
<dbReference type="EMBL" id="JAUSUO010000001">
    <property type="protein sequence ID" value="MDQ0342040.1"/>
    <property type="molecule type" value="Genomic_DNA"/>
</dbReference>
<dbReference type="SUPFAM" id="SSF102588">
    <property type="entry name" value="LmbE-like"/>
    <property type="match status" value="1"/>
</dbReference>
<reference evidence="2 3" key="1">
    <citation type="submission" date="2023-07" db="EMBL/GenBank/DDBJ databases">
        <title>Genomic Encyclopedia of Type Strains, Phase IV (KMG-IV): sequencing the most valuable type-strain genomes for metagenomic binning, comparative biology and taxonomic classification.</title>
        <authorList>
            <person name="Goeker M."/>
        </authorList>
    </citation>
    <scope>NUCLEOTIDE SEQUENCE [LARGE SCALE GENOMIC DNA]</scope>
    <source>
        <strain evidence="2 3">DSM 27848</strain>
    </source>
</reference>
<dbReference type="InterPro" id="IPR023842">
    <property type="entry name" value="Bacillithiol_biosynth_BshB1"/>
</dbReference>
<dbReference type="Gene3D" id="3.40.50.10320">
    <property type="entry name" value="LmbE-like"/>
    <property type="match status" value="1"/>
</dbReference>
<dbReference type="RefSeq" id="WP_244680234.1">
    <property type="nucleotide sequence ID" value="NZ_JALIRM010000001.1"/>
</dbReference>
<dbReference type="InterPro" id="IPR024078">
    <property type="entry name" value="LmbE-like_dom_sf"/>
</dbReference>
<comment type="caution">
    <text evidence="2">The sequence shown here is derived from an EMBL/GenBank/DDBJ whole genome shotgun (WGS) entry which is preliminary data.</text>
</comment>
<evidence type="ECO:0000313" key="3">
    <source>
        <dbReference type="Proteomes" id="UP001232343"/>
    </source>
</evidence>
<dbReference type="PANTHER" id="PTHR12993">
    <property type="entry name" value="N-ACETYLGLUCOSAMINYL-PHOSPHATIDYLINOSITOL DE-N-ACETYLASE-RELATED"/>
    <property type="match status" value="1"/>
</dbReference>
<organism evidence="2 3">
    <name type="scientific">Lederbergia wuyishanensis</name>
    <dbReference type="NCBI Taxonomy" id="1347903"/>
    <lineage>
        <taxon>Bacteria</taxon>
        <taxon>Bacillati</taxon>
        <taxon>Bacillota</taxon>
        <taxon>Bacilli</taxon>
        <taxon>Bacillales</taxon>
        <taxon>Bacillaceae</taxon>
        <taxon>Lederbergia</taxon>
    </lineage>
</organism>
<keyword evidence="3" id="KW-1185">Reference proteome</keyword>
<name>A0ABU0D0W1_9BACI</name>
<proteinExistence type="predicted"/>
<protein>
    <submittedName>
        <fullName evidence="2">Bacillithiol biosynthesis deacetylase BshB1</fullName>
    </submittedName>
</protein>
<gene>
    <name evidence="2" type="ORF">J2S14_000833</name>
</gene>
<evidence type="ECO:0000256" key="1">
    <source>
        <dbReference type="ARBA" id="ARBA00001947"/>
    </source>
</evidence>
<sequence length="237" mass="26561">MKQGVDILAFGAHADDVEIGMAGSLAKWAEEGKKIIICDLTEAELSSNGNVESRRKEAKTAADILGAFDRVNLHLPDRGLFITDNHIRKVANVIRKYKPKVIFAPYHNDRHPDHGNCFRLVEEAFFSAGIRKYEVEDNFPPHKALSLFQYMINGFSQPHFVIDITDFIDKKVEVLLAYNSQFFVPEGGVPTPLTEGYIESVKARDKLFGKEVGVFYAEGFLSSKPLLLNKNLFGEGL</sequence>
<dbReference type="Proteomes" id="UP001232343">
    <property type="component" value="Unassembled WGS sequence"/>
</dbReference>
<dbReference type="PANTHER" id="PTHR12993:SF30">
    <property type="entry name" value="N-ACETYL-ALPHA-D-GLUCOSAMINYL L-MALATE DEACETYLASE 1"/>
    <property type="match status" value="1"/>
</dbReference>
<dbReference type="NCBIfam" id="TIGR04001">
    <property type="entry name" value="thiol_BshB1"/>
    <property type="match status" value="1"/>
</dbReference>
<dbReference type="Pfam" id="PF02585">
    <property type="entry name" value="PIG-L"/>
    <property type="match status" value="1"/>
</dbReference>